<dbReference type="EMBL" id="JAHXDN010000008">
    <property type="protein sequence ID" value="MBW4710423.1"/>
    <property type="molecule type" value="Genomic_DNA"/>
</dbReference>
<proteinExistence type="inferred from homology"/>
<dbReference type="RefSeq" id="WP_219506957.1">
    <property type="nucleotide sequence ID" value="NZ_JAHXDN010000008.1"/>
</dbReference>
<reference evidence="6" key="1">
    <citation type="submission" date="2021-07" db="EMBL/GenBank/DDBJ databases">
        <title>Roseobacter insulae sp. nov., isolated from a tidal flat.</title>
        <authorList>
            <person name="Park S."/>
            <person name="Yoon J.-H."/>
        </authorList>
    </citation>
    <scope>NUCLEOTIDE SEQUENCE</scope>
    <source>
        <strain evidence="6">YSTF-M11</strain>
    </source>
</reference>
<organism evidence="6 7">
    <name type="scientific">Roseobacter insulae</name>
    <dbReference type="NCBI Taxonomy" id="2859783"/>
    <lineage>
        <taxon>Bacteria</taxon>
        <taxon>Pseudomonadati</taxon>
        <taxon>Pseudomonadota</taxon>
        <taxon>Alphaproteobacteria</taxon>
        <taxon>Rhodobacterales</taxon>
        <taxon>Roseobacteraceae</taxon>
        <taxon>Roseobacter</taxon>
    </lineage>
</organism>
<comment type="caution">
    <text evidence="6">The sequence shown here is derived from an EMBL/GenBank/DDBJ whole genome shotgun (WGS) entry which is preliminary data.</text>
</comment>
<dbReference type="GO" id="GO:0003700">
    <property type="term" value="F:DNA-binding transcription factor activity"/>
    <property type="evidence" value="ECO:0007669"/>
    <property type="project" value="InterPro"/>
</dbReference>
<evidence type="ECO:0000256" key="3">
    <source>
        <dbReference type="ARBA" id="ARBA00023125"/>
    </source>
</evidence>
<dbReference type="Pfam" id="PF03466">
    <property type="entry name" value="LysR_substrate"/>
    <property type="match status" value="1"/>
</dbReference>
<dbReference type="Proteomes" id="UP001138661">
    <property type="component" value="Unassembled WGS sequence"/>
</dbReference>
<dbReference type="PANTHER" id="PTHR30126:SF2">
    <property type="entry name" value="HTH-TYPE TRANSCRIPTIONAL REGULATOR YJIE"/>
    <property type="match status" value="1"/>
</dbReference>
<keyword evidence="7" id="KW-1185">Reference proteome</keyword>
<keyword evidence="2" id="KW-0805">Transcription regulation</keyword>
<evidence type="ECO:0000256" key="2">
    <source>
        <dbReference type="ARBA" id="ARBA00023015"/>
    </source>
</evidence>
<evidence type="ECO:0000256" key="4">
    <source>
        <dbReference type="ARBA" id="ARBA00023163"/>
    </source>
</evidence>
<keyword evidence="4" id="KW-0804">Transcription</keyword>
<dbReference type="GO" id="GO:0000976">
    <property type="term" value="F:transcription cis-regulatory region binding"/>
    <property type="evidence" value="ECO:0007669"/>
    <property type="project" value="TreeGrafter"/>
</dbReference>
<accession>A0A9X1G0S2</accession>
<dbReference type="InterPro" id="IPR005119">
    <property type="entry name" value="LysR_subst-bd"/>
</dbReference>
<evidence type="ECO:0000313" key="6">
    <source>
        <dbReference type="EMBL" id="MBW4710423.1"/>
    </source>
</evidence>
<gene>
    <name evidence="6" type="ORF">KX928_21750</name>
</gene>
<feature type="domain" description="HTH lysR-type" evidence="5">
    <location>
        <begin position="1"/>
        <end position="58"/>
    </location>
</feature>
<dbReference type="InterPro" id="IPR000847">
    <property type="entry name" value="LysR_HTH_N"/>
</dbReference>
<dbReference type="Pfam" id="PF00126">
    <property type="entry name" value="HTH_1"/>
    <property type="match status" value="1"/>
</dbReference>
<dbReference type="PANTHER" id="PTHR30126">
    <property type="entry name" value="HTH-TYPE TRANSCRIPTIONAL REGULATOR"/>
    <property type="match status" value="1"/>
</dbReference>
<keyword evidence="3" id="KW-0238">DNA-binding</keyword>
<dbReference type="PROSITE" id="PS50931">
    <property type="entry name" value="HTH_LYSR"/>
    <property type="match status" value="1"/>
</dbReference>
<evidence type="ECO:0000313" key="7">
    <source>
        <dbReference type="Proteomes" id="UP001138661"/>
    </source>
</evidence>
<dbReference type="AlphaFoldDB" id="A0A9X1G0S2"/>
<comment type="similarity">
    <text evidence="1">Belongs to the LysR transcriptional regulatory family.</text>
</comment>
<protein>
    <submittedName>
        <fullName evidence="6">LysR family transcriptional regulator</fullName>
    </submittedName>
</protein>
<evidence type="ECO:0000256" key="1">
    <source>
        <dbReference type="ARBA" id="ARBA00009437"/>
    </source>
</evidence>
<name>A0A9X1G0S2_9RHOB</name>
<evidence type="ECO:0000259" key="5">
    <source>
        <dbReference type="PROSITE" id="PS50931"/>
    </source>
</evidence>
<sequence length="304" mass="33466">MDLQWLDDVLVLLEEGNMTRAASRRNITQPAFSRRIRGFEDWLGTKVLERGANSVDISAALSANEAEIRALIGRVRDLRSRIAHFDPASSTVSLSAQHASVISTFPDMAVYAKRHFPSVKFRLRPGNLGDCVTMFLRGDTSVLLCYESDNAGPLPFGSTIRRAIWGNDYLIPVVGGGLRYAVRDDGSLPVDAPAIVYPQNSYFGSVLTTAQRPFGTLTLSENPVCETAFSSGIRELVVNGMGVGWLPYSMAHKEIESGDLISLSNHFGREQLKIVLYADSRDQTATSLLDIWSVDKRQARPEVS</sequence>